<keyword evidence="2" id="KW-0378">Hydrolase</keyword>
<proteinExistence type="evidence at transcript level"/>
<accession>A0A0C9SES2</accession>
<dbReference type="AlphaFoldDB" id="A0A0C9SES2"/>
<evidence type="ECO:0000313" key="2">
    <source>
        <dbReference type="EMBL" id="JAG91803.1"/>
    </source>
</evidence>
<evidence type="ECO:0000256" key="1">
    <source>
        <dbReference type="SAM" id="SignalP"/>
    </source>
</evidence>
<sequence length="110" mass="12189">MDAIIAMFCLLLRIVASQGQRIVHPRLFHERSNSGALVLRIDDHLTLSLTKASVAAETLRFRSIREGTIYEEFIKGSEVEESLYEDKEKLATISLALGADGVKVNGFLSP</sequence>
<feature type="non-terminal residue" evidence="2">
    <location>
        <position position="110"/>
    </location>
</feature>
<reference evidence="2" key="1">
    <citation type="journal article" date="2015" name="PLoS ONE">
        <title>An Insight into the Sialome of the Lone Star Tick, Amblyomma americanum, with a Glimpse on Its Time Dependent Gene Expression.</title>
        <authorList>
            <person name="Karim S."/>
            <person name="Ribeiro J.M."/>
        </authorList>
    </citation>
    <scope>NUCLEOTIDE SEQUENCE</scope>
    <source>
        <tissue evidence="2">Salivary gland</tissue>
    </source>
</reference>
<organism evidence="2">
    <name type="scientific">Amblyomma americanum</name>
    <name type="common">Lone star tick</name>
    <dbReference type="NCBI Taxonomy" id="6943"/>
    <lineage>
        <taxon>Eukaryota</taxon>
        <taxon>Metazoa</taxon>
        <taxon>Ecdysozoa</taxon>
        <taxon>Arthropoda</taxon>
        <taxon>Chelicerata</taxon>
        <taxon>Arachnida</taxon>
        <taxon>Acari</taxon>
        <taxon>Parasitiformes</taxon>
        <taxon>Ixodida</taxon>
        <taxon>Ixodoidea</taxon>
        <taxon>Ixodidae</taxon>
        <taxon>Amblyomminae</taxon>
        <taxon>Amblyomma</taxon>
    </lineage>
</organism>
<name>A0A0C9SES2_AMBAM</name>
<keyword evidence="2" id="KW-0645">Protease</keyword>
<feature type="chain" id="PRO_5002203100" evidence="1">
    <location>
        <begin position="20"/>
        <end position="110"/>
    </location>
</feature>
<keyword evidence="1" id="KW-0732">Signal</keyword>
<feature type="signal peptide" evidence="1">
    <location>
        <begin position="1"/>
        <end position="19"/>
    </location>
</feature>
<keyword evidence="2" id="KW-0482">Metalloprotease</keyword>
<dbReference type="GO" id="GO:0006508">
    <property type="term" value="P:proteolysis"/>
    <property type="evidence" value="ECO:0007669"/>
    <property type="project" value="UniProtKB-KW"/>
</dbReference>
<dbReference type="GO" id="GO:0008237">
    <property type="term" value="F:metallopeptidase activity"/>
    <property type="evidence" value="ECO:0007669"/>
    <property type="project" value="UniProtKB-KW"/>
</dbReference>
<dbReference type="EMBL" id="GBZX01000937">
    <property type="protein sequence ID" value="JAG91803.1"/>
    <property type="molecule type" value="mRNA"/>
</dbReference>
<protein>
    <submittedName>
        <fullName evidence="2">Putative tick metalloprotease</fullName>
    </submittedName>
</protein>